<feature type="region of interest" description="Disordered" evidence="2">
    <location>
        <begin position="238"/>
        <end position="266"/>
    </location>
</feature>
<feature type="region of interest" description="Disordered" evidence="2">
    <location>
        <begin position="1"/>
        <end position="23"/>
    </location>
</feature>
<evidence type="ECO:0000256" key="2">
    <source>
        <dbReference type="SAM" id="MobiDB-lite"/>
    </source>
</evidence>
<feature type="coiled-coil region" evidence="1">
    <location>
        <begin position="26"/>
        <end position="53"/>
    </location>
</feature>
<evidence type="ECO:0000313" key="5">
    <source>
        <dbReference type="Proteomes" id="UP000039324"/>
    </source>
</evidence>
<proteinExistence type="predicted"/>
<feature type="compositionally biased region" description="Polar residues" evidence="2">
    <location>
        <begin position="59"/>
        <end position="68"/>
    </location>
</feature>
<organism evidence="3 5">
    <name type="scientific">Plasmodiophora brassicae</name>
    <name type="common">Clubroot disease agent</name>
    <dbReference type="NCBI Taxonomy" id="37360"/>
    <lineage>
        <taxon>Eukaryota</taxon>
        <taxon>Sar</taxon>
        <taxon>Rhizaria</taxon>
        <taxon>Endomyxa</taxon>
        <taxon>Phytomyxea</taxon>
        <taxon>Plasmodiophorida</taxon>
        <taxon>Plasmodiophoridae</taxon>
        <taxon>Plasmodiophora</taxon>
    </lineage>
</organism>
<keyword evidence="4" id="KW-0496">Mitochondrion</keyword>
<accession>A0A0G4IJ45</accession>
<feature type="region of interest" description="Disordered" evidence="2">
    <location>
        <begin position="58"/>
        <end position="92"/>
    </location>
</feature>
<dbReference type="Proteomes" id="UP000039324">
    <property type="component" value="Unassembled WGS sequence"/>
</dbReference>
<keyword evidence="5" id="KW-1185">Reference proteome</keyword>
<evidence type="ECO:0000313" key="4">
    <source>
        <dbReference type="EMBL" id="SPQ96326.1"/>
    </source>
</evidence>
<dbReference type="AlphaFoldDB" id="A0A0G4IJ45"/>
<geneLocation type="mitochondrion" evidence="4"/>
<dbReference type="EMBL" id="CDSF01000013">
    <property type="protein sequence ID" value="CEO95223.1"/>
    <property type="molecule type" value="Genomic_DNA"/>
</dbReference>
<name>A0A0G4IJ45_PLABS</name>
<evidence type="ECO:0000313" key="3">
    <source>
        <dbReference type="EMBL" id="CEO95223.1"/>
    </source>
</evidence>
<reference evidence="4 6" key="2">
    <citation type="submission" date="2018-03" db="EMBL/GenBank/DDBJ databases">
        <authorList>
            <person name="Fogelqvist J."/>
        </authorList>
    </citation>
    <scope>NUCLEOTIDE SEQUENCE [LARGE SCALE GENOMIC DNA]</scope>
</reference>
<gene>
    <name evidence="3" type="ORF">PBRA_003989</name>
    <name evidence="4" type="ORF">PLBR_LOCUS3541</name>
</gene>
<feature type="compositionally biased region" description="Pro residues" evidence="2">
    <location>
        <begin position="239"/>
        <end position="250"/>
    </location>
</feature>
<reference evidence="3 5" key="1">
    <citation type="submission" date="2015-02" db="EMBL/GenBank/DDBJ databases">
        <authorList>
            <person name="Chooi Y.-H."/>
        </authorList>
    </citation>
    <scope>NUCLEOTIDE SEQUENCE [LARGE SCALE GENOMIC DNA]</scope>
    <source>
        <strain evidence="3">E3</strain>
    </source>
</reference>
<evidence type="ECO:0000313" key="6">
    <source>
        <dbReference type="Proteomes" id="UP000290189"/>
    </source>
</evidence>
<keyword evidence="1" id="KW-0175">Coiled coil</keyword>
<protein>
    <submittedName>
        <fullName evidence="3">Uncharacterized protein</fullName>
    </submittedName>
</protein>
<sequence>MTTAPLGSAAPGVSPHVDPVEQDTSLRALRAELERLNLRKAECEEEIARRQEDLRRGTKYTTATTSPYETVVSSTDEDSDDSSDYERTVSPCGATVPATTDLEELNAFQQRLADCKPLTSDERWALVDECYRVDVGDELDVIPNLKDEFYRMLSDFDRKMSDEFPRMVLARQVQLYRFMRTFRRRFTEHCPDVVMQRVIDKFVYKCARLIEDDVVYVLECRTRGIEFKLTEALNKYVARPPPTSPTPAPAPQGRSSAFRPIHPVGG</sequence>
<dbReference type="Proteomes" id="UP000290189">
    <property type="component" value="Unassembled WGS sequence"/>
</dbReference>
<dbReference type="EMBL" id="OVEO01000005">
    <property type="protein sequence ID" value="SPQ96326.1"/>
    <property type="molecule type" value="Genomic_DNA"/>
</dbReference>
<evidence type="ECO:0000256" key="1">
    <source>
        <dbReference type="SAM" id="Coils"/>
    </source>
</evidence>